<dbReference type="GO" id="GO:0016787">
    <property type="term" value="F:hydrolase activity"/>
    <property type="evidence" value="ECO:0007669"/>
    <property type="project" value="UniProtKB-KW"/>
</dbReference>
<dbReference type="Pfam" id="PF04909">
    <property type="entry name" value="Amidohydro_2"/>
    <property type="match status" value="1"/>
</dbReference>
<dbReference type="Proteomes" id="UP000094056">
    <property type="component" value="Unassembled WGS sequence"/>
</dbReference>
<keyword evidence="3" id="KW-0378">Hydrolase</keyword>
<gene>
    <name evidence="3" type="ORF">SCARUB_03224</name>
</gene>
<evidence type="ECO:0000259" key="2">
    <source>
        <dbReference type="Pfam" id="PF04909"/>
    </source>
</evidence>
<dbReference type="PATRIC" id="fig|1872076.5.peg.3828"/>
<evidence type="ECO:0000313" key="3">
    <source>
        <dbReference type="EMBL" id="ODS31644.1"/>
    </source>
</evidence>
<dbReference type="InterPro" id="IPR032466">
    <property type="entry name" value="Metal_Hydrolase"/>
</dbReference>
<dbReference type="SUPFAM" id="SSF51556">
    <property type="entry name" value="Metallo-dependent hydrolases"/>
    <property type="match status" value="1"/>
</dbReference>
<reference evidence="3 4" key="1">
    <citation type="submission" date="2016-07" db="EMBL/GenBank/DDBJ databases">
        <title>Draft genome of Scalindua rubra, obtained from a brine-seawater interface in the Red Sea, sheds light on salt adaptation in anammox bacteria.</title>
        <authorList>
            <person name="Speth D.R."/>
            <person name="Lagkouvardos I."/>
            <person name="Wang Y."/>
            <person name="Qian P.-Y."/>
            <person name="Dutilh B.E."/>
            <person name="Jetten M.S."/>
        </authorList>
    </citation>
    <scope>NUCLEOTIDE SEQUENCE [LARGE SCALE GENOMIC DNA]</scope>
    <source>
        <strain evidence="3">BSI-1</strain>
    </source>
</reference>
<evidence type="ECO:0000313" key="4">
    <source>
        <dbReference type="Proteomes" id="UP000094056"/>
    </source>
</evidence>
<organism evidence="3 4">
    <name type="scientific">Candidatus Scalindua rubra</name>
    <dbReference type="NCBI Taxonomy" id="1872076"/>
    <lineage>
        <taxon>Bacteria</taxon>
        <taxon>Pseudomonadati</taxon>
        <taxon>Planctomycetota</taxon>
        <taxon>Candidatus Brocadiia</taxon>
        <taxon>Candidatus Brocadiales</taxon>
        <taxon>Candidatus Scalinduaceae</taxon>
        <taxon>Candidatus Scalindua</taxon>
    </lineage>
</organism>
<evidence type="ECO:0000256" key="1">
    <source>
        <dbReference type="SAM" id="Coils"/>
    </source>
</evidence>
<feature type="domain" description="Amidohydrolase-related" evidence="2">
    <location>
        <begin position="121"/>
        <end position="313"/>
    </location>
</feature>
<accession>A0A1E3X9H5</accession>
<name>A0A1E3X9H5_9BACT</name>
<dbReference type="Gene3D" id="3.20.20.140">
    <property type="entry name" value="Metal-dependent hydrolases"/>
    <property type="match status" value="1"/>
</dbReference>
<dbReference type="EMBL" id="MAYW01000103">
    <property type="protein sequence ID" value="ODS31644.1"/>
    <property type="molecule type" value="Genomic_DNA"/>
</dbReference>
<dbReference type="AlphaFoldDB" id="A0A1E3X9H5"/>
<dbReference type="InterPro" id="IPR006680">
    <property type="entry name" value="Amidohydro-rel"/>
</dbReference>
<proteinExistence type="predicted"/>
<protein>
    <submittedName>
        <fullName evidence="3">Amidohydrolase</fullName>
    </submittedName>
</protein>
<keyword evidence="1" id="KW-0175">Coiled coil</keyword>
<sequence length="320" mass="37884">MDYGYKNIEQPDIFYNRPPRKPIRERVIDVFNGIKTYCENKLVEKGDRLEYEDDVKDNKLFEIYPFLGLNTIHYNKPDKPEQLEEMLDKYFKDYEGKQQPLYENMGEFNGDIDEAGFRSNFFAGIKVYPPLGFDPWPDDGKEKDKVIILYDYCIDKGIPITTHCSNGGFRVDKNADNYTAPGLKWTKVLEVEKYSKLKIKFGHFGFQSKFLWLFPRTQWRDSIIELMSNYPNVYADFSCLSLSEKQCKHLEGLLKEKENTNPELKDRILFGSDFLISLIWTNSYNEYLRNFKTTKSLQDLKENFCSKNPEKFLFNRKNSE</sequence>
<feature type="coiled-coil region" evidence="1">
    <location>
        <begin position="240"/>
        <end position="267"/>
    </location>
</feature>
<comment type="caution">
    <text evidence="3">The sequence shown here is derived from an EMBL/GenBank/DDBJ whole genome shotgun (WGS) entry which is preliminary data.</text>
</comment>